<dbReference type="InterPro" id="IPR051675">
    <property type="entry name" value="Endo/Exo/Phosphatase_dom_1"/>
</dbReference>
<feature type="domain" description="Helix-hairpin-helix DNA-binding motif class 1" evidence="3">
    <location>
        <begin position="193"/>
        <end position="212"/>
    </location>
</feature>
<comment type="caution">
    <text evidence="4">The sequence shown here is derived from an EMBL/GenBank/DDBJ whole genome shotgun (WGS) entry which is preliminary data.</text>
</comment>
<dbReference type="RefSeq" id="WP_380965741.1">
    <property type="nucleotide sequence ID" value="NZ_JBHTCO010000011.1"/>
</dbReference>
<evidence type="ECO:0000313" key="4">
    <source>
        <dbReference type="EMBL" id="MFC7393284.1"/>
    </source>
</evidence>
<evidence type="ECO:0000256" key="2">
    <source>
        <dbReference type="SAM" id="Phobius"/>
    </source>
</evidence>
<reference evidence="5" key="1">
    <citation type="journal article" date="2019" name="Int. J. Syst. Evol. Microbiol.">
        <title>The Global Catalogue of Microorganisms (GCM) 10K type strain sequencing project: providing services to taxonomists for standard genome sequencing and annotation.</title>
        <authorList>
            <consortium name="The Broad Institute Genomics Platform"/>
            <consortium name="The Broad Institute Genome Sequencing Center for Infectious Disease"/>
            <person name="Wu L."/>
            <person name="Ma J."/>
        </authorList>
    </citation>
    <scope>NUCLEOTIDE SEQUENCE [LARGE SCALE GENOMIC DNA]</scope>
    <source>
        <strain evidence="5">CGMCC 1.16305</strain>
    </source>
</reference>
<dbReference type="Pfam" id="PF10531">
    <property type="entry name" value="SLBB"/>
    <property type="match status" value="1"/>
</dbReference>
<evidence type="ECO:0000256" key="1">
    <source>
        <dbReference type="SAM" id="MobiDB-lite"/>
    </source>
</evidence>
<dbReference type="PANTHER" id="PTHR21180:SF32">
    <property type="entry name" value="ENDONUCLEASE_EXONUCLEASE_PHOSPHATASE FAMILY DOMAIN-CONTAINING PROTEIN 1"/>
    <property type="match status" value="1"/>
</dbReference>
<dbReference type="InterPro" id="IPR003583">
    <property type="entry name" value="Hlx-hairpin-Hlx_DNA-bd_motif"/>
</dbReference>
<name>A0ABW2PVY2_9BACL</name>
<dbReference type="SMART" id="SM00278">
    <property type="entry name" value="HhH1"/>
    <property type="match status" value="2"/>
</dbReference>
<feature type="transmembrane region" description="Helical" evidence="2">
    <location>
        <begin position="7"/>
        <end position="25"/>
    </location>
</feature>
<dbReference type="SUPFAM" id="SSF47781">
    <property type="entry name" value="RuvA domain 2-like"/>
    <property type="match status" value="1"/>
</dbReference>
<proteinExistence type="predicted"/>
<dbReference type="Gene3D" id="3.10.560.10">
    <property type="entry name" value="Outer membrane lipoprotein wza domain like"/>
    <property type="match status" value="1"/>
</dbReference>
<organism evidence="4 5">
    <name type="scientific">Scopulibacillus cellulosilyticus</name>
    <dbReference type="NCBI Taxonomy" id="2665665"/>
    <lineage>
        <taxon>Bacteria</taxon>
        <taxon>Bacillati</taxon>
        <taxon>Bacillota</taxon>
        <taxon>Bacilli</taxon>
        <taxon>Bacillales</taxon>
        <taxon>Sporolactobacillaceae</taxon>
        <taxon>Scopulibacillus</taxon>
    </lineage>
</organism>
<sequence length="216" mass="23292">MIRKEKIPYIVAAVLLVILVYVSFLKPKSSEPEFPDEMQNKVAEQKDDRITDAANSKEHEQKQTDIIVDVKGAVKKPGVYHFVNGARIMDVISKAGGFNNDADQKQINMAQKLTDEMVVYIPHKGENVQNAGGAASAAPQGPANGNTDGAKGDKVNINSATEEELQKLPGIGPAKAAAIITYREKSGPFKTVDDLINVPGIGEKSLEQIKPEATVN</sequence>
<feature type="region of interest" description="Disordered" evidence="1">
    <location>
        <begin position="130"/>
        <end position="152"/>
    </location>
</feature>
<dbReference type="Gene3D" id="1.10.150.320">
    <property type="entry name" value="Photosystem II 12 kDa extrinsic protein"/>
    <property type="match status" value="1"/>
</dbReference>
<protein>
    <submittedName>
        <fullName evidence="4">Helix-hairpin-helix domain-containing protein</fullName>
    </submittedName>
</protein>
<keyword evidence="2" id="KW-0472">Membrane</keyword>
<feature type="domain" description="Helix-hairpin-helix DNA-binding motif class 1" evidence="3">
    <location>
        <begin position="163"/>
        <end position="182"/>
    </location>
</feature>
<dbReference type="InterPro" id="IPR004509">
    <property type="entry name" value="Competence_ComEA_HhH"/>
</dbReference>
<dbReference type="Proteomes" id="UP001596505">
    <property type="component" value="Unassembled WGS sequence"/>
</dbReference>
<dbReference type="PANTHER" id="PTHR21180">
    <property type="entry name" value="ENDONUCLEASE/EXONUCLEASE/PHOSPHATASE FAMILY DOMAIN-CONTAINING PROTEIN 1"/>
    <property type="match status" value="1"/>
</dbReference>
<dbReference type="EMBL" id="JBHTCO010000011">
    <property type="protein sequence ID" value="MFC7393284.1"/>
    <property type="molecule type" value="Genomic_DNA"/>
</dbReference>
<dbReference type="InterPro" id="IPR010994">
    <property type="entry name" value="RuvA_2-like"/>
</dbReference>
<keyword evidence="2" id="KW-0812">Transmembrane</keyword>
<dbReference type="NCBIfam" id="TIGR00426">
    <property type="entry name" value="competence protein ComEA helix-hairpin-helix repeat region"/>
    <property type="match status" value="1"/>
</dbReference>
<dbReference type="InterPro" id="IPR019554">
    <property type="entry name" value="Soluble_ligand-bd"/>
</dbReference>
<dbReference type="Pfam" id="PF12836">
    <property type="entry name" value="HHH_3"/>
    <property type="match status" value="1"/>
</dbReference>
<evidence type="ECO:0000313" key="5">
    <source>
        <dbReference type="Proteomes" id="UP001596505"/>
    </source>
</evidence>
<gene>
    <name evidence="4" type="ORF">ACFQRG_09935</name>
</gene>
<evidence type="ECO:0000259" key="3">
    <source>
        <dbReference type="SMART" id="SM00278"/>
    </source>
</evidence>
<keyword evidence="5" id="KW-1185">Reference proteome</keyword>
<accession>A0ABW2PVY2</accession>
<feature type="compositionally biased region" description="Low complexity" evidence="1">
    <location>
        <begin position="130"/>
        <end position="146"/>
    </location>
</feature>
<keyword evidence="2" id="KW-1133">Transmembrane helix</keyword>